<accession>A0A3R8SBP1</accession>
<keyword evidence="8" id="KW-0949">S-adenosyl-L-methionine</keyword>
<proteinExistence type="inferred from homology"/>
<comment type="subcellular location">
    <subcellularLocation>
        <location evidence="1">Cytoplasm</location>
    </subcellularLocation>
</comment>
<dbReference type="PANTHER" id="PTHR11579">
    <property type="entry name" value="PROTEIN-L-ISOASPARTATE O-METHYLTRANSFERASE"/>
    <property type="match status" value="1"/>
</dbReference>
<dbReference type="EMBL" id="RSED01000002">
    <property type="protein sequence ID" value="RRS05929.1"/>
    <property type="molecule type" value="Genomic_DNA"/>
</dbReference>
<dbReference type="InterPro" id="IPR029063">
    <property type="entry name" value="SAM-dependent_MTases_sf"/>
</dbReference>
<evidence type="ECO:0000256" key="5">
    <source>
        <dbReference type="ARBA" id="ARBA00022490"/>
    </source>
</evidence>
<keyword evidence="5" id="KW-0963">Cytoplasm</keyword>
<keyword evidence="7 11" id="KW-0808">Transferase</keyword>
<evidence type="ECO:0000256" key="8">
    <source>
        <dbReference type="ARBA" id="ARBA00022691"/>
    </source>
</evidence>
<evidence type="ECO:0000256" key="9">
    <source>
        <dbReference type="NCBIfam" id="TIGR00080"/>
    </source>
</evidence>
<dbReference type="Gene3D" id="3.40.50.150">
    <property type="entry name" value="Vaccinia Virus protein VP39"/>
    <property type="match status" value="1"/>
</dbReference>
<dbReference type="SUPFAM" id="SSF53335">
    <property type="entry name" value="S-adenosyl-L-methionine-dependent methyltransferases"/>
    <property type="match status" value="1"/>
</dbReference>
<dbReference type="AlphaFoldDB" id="A0A3R8SBP1"/>
<evidence type="ECO:0000256" key="10">
    <source>
        <dbReference type="SAM" id="MobiDB-lite"/>
    </source>
</evidence>
<sequence>MSTPPGGPRTRRFPLSLDRVAAPAKAAPARELLRPQAPLEQAARDKRQHSTPQGLGMDSRAVQRRMVDRLQADGIRNPRLLQAFGTIPRHWFVDSALVNQAYEDTSLPIGLGQTISKPSVIASMVELLCTRPGLAPDAAFPLGQCLDIGTGCGYQAALLSCLARRVVSIERLRDLHLKARTNLDRLRAGLPGWQDVRLVYGDGMLGHAPNAPYDTIIAAAGGAALPPAWLDQLAPGGRLVAPTEDPRTGTQILTIVDRLPSGQLQQATAGQVLFVPLKSGTT</sequence>
<dbReference type="PANTHER" id="PTHR11579:SF0">
    <property type="entry name" value="PROTEIN-L-ISOASPARTATE(D-ASPARTATE) O-METHYLTRANSFERASE"/>
    <property type="match status" value="1"/>
</dbReference>
<protein>
    <recommendedName>
        <fullName evidence="4 9">Protein-L-isoaspartate O-methyltransferase</fullName>
        <ecNumber evidence="3 9">2.1.1.77</ecNumber>
    </recommendedName>
</protein>
<gene>
    <name evidence="11" type="primary">pcm</name>
    <name evidence="11" type="ORF">EIP75_03470</name>
</gene>
<feature type="region of interest" description="Disordered" evidence="10">
    <location>
        <begin position="1"/>
        <end position="61"/>
    </location>
</feature>
<evidence type="ECO:0000256" key="1">
    <source>
        <dbReference type="ARBA" id="ARBA00004496"/>
    </source>
</evidence>
<name>A0A3R8SBP1_9BURK</name>
<evidence type="ECO:0000256" key="2">
    <source>
        <dbReference type="ARBA" id="ARBA00005369"/>
    </source>
</evidence>
<evidence type="ECO:0000313" key="12">
    <source>
        <dbReference type="Proteomes" id="UP000269265"/>
    </source>
</evidence>
<evidence type="ECO:0000313" key="11">
    <source>
        <dbReference type="EMBL" id="RRS05929.1"/>
    </source>
</evidence>
<evidence type="ECO:0000256" key="7">
    <source>
        <dbReference type="ARBA" id="ARBA00022679"/>
    </source>
</evidence>
<dbReference type="GO" id="GO:0004719">
    <property type="term" value="F:protein-L-isoaspartate (D-aspartate) O-methyltransferase activity"/>
    <property type="evidence" value="ECO:0007669"/>
    <property type="project" value="UniProtKB-UniRule"/>
</dbReference>
<evidence type="ECO:0000256" key="4">
    <source>
        <dbReference type="ARBA" id="ARBA00013346"/>
    </source>
</evidence>
<dbReference type="OrthoDB" id="9810066at2"/>
<evidence type="ECO:0000256" key="6">
    <source>
        <dbReference type="ARBA" id="ARBA00022603"/>
    </source>
</evidence>
<dbReference type="EC" id="2.1.1.77" evidence="3 9"/>
<comment type="similarity">
    <text evidence="2">Belongs to the methyltransferase superfamily. L-isoaspartyl/D-aspartyl protein methyltransferase family.</text>
</comment>
<dbReference type="Proteomes" id="UP000269265">
    <property type="component" value="Unassembled WGS sequence"/>
</dbReference>
<keyword evidence="6 11" id="KW-0489">Methyltransferase</keyword>
<dbReference type="Pfam" id="PF01135">
    <property type="entry name" value="PCMT"/>
    <property type="match status" value="1"/>
</dbReference>
<dbReference type="InterPro" id="IPR000682">
    <property type="entry name" value="PCMT"/>
</dbReference>
<reference evidence="11 12" key="1">
    <citation type="submission" date="2018-12" db="EMBL/GenBank/DDBJ databases">
        <title>The whole draft genome of Aquabacterium sp. SJQ9.</title>
        <authorList>
            <person name="Sun L."/>
            <person name="Gao X."/>
            <person name="Chen W."/>
            <person name="Huang K."/>
        </authorList>
    </citation>
    <scope>NUCLEOTIDE SEQUENCE [LARGE SCALE GENOMIC DNA]</scope>
    <source>
        <strain evidence="11 12">SJQ9</strain>
    </source>
</reference>
<dbReference type="CDD" id="cd02440">
    <property type="entry name" value="AdoMet_MTases"/>
    <property type="match status" value="1"/>
</dbReference>
<dbReference type="GO" id="GO:0005737">
    <property type="term" value="C:cytoplasm"/>
    <property type="evidence" value="ECO:0007669"/>
    <property type="project" value="UniProtKB-SubCell"/>
</dbReference>
<dbReference type="GO" id="GO:0030091">
    <property type="term" value="P:protein repair"/>
    <property type="evidence" value="ECO:0007669"/>
    <property type="project" value="UniProtKB-UniRule"/>
</dbReference>
<keyword evidence="12" id="KW-1185">Reference proteome</keyword>
<comment type="caution">
    <text evidence="11">The sequence shown here is derived from an EMBL/GenBank/DDBJ whole genome shotgun (WGS) entry which is preliminary data.</text>
</comment>
<organism evidence="11 12">
    <name type="scientific">Aquabacterium soli</name>
    <dbReference type="NCBI Taxonomy" id="2493092"/>
    <lineage>
        <taxon>Bacteria</taxon>
        <taxon>Pseudomonadati</taxon>
        <taxon>Pseudomonadota</taxon>
        <taxon>Betaproteobacteria</taxon>
        <taxon>Burkholderiales</taxon>
        <taxon>Aquabacterium</taxon>
    </lineage>
</organism>
<dbReference type="NCBIfam" id="TIGR00080">
    <property type="entry name" value="pimt"/>
    <property type="match status" value="1"/>
</dbReference>
<dbReference type="GO" id="GO:0032259">
    <property type="term" value="P:methylation"/>
    <property type="evidence" value="ECO:0007669"/>
    <property type="project" value="UniProtKB-KW"/>
</dbReference>
<evidence type="ECO:0000256" key="3">
    <source>
        <dbReference type="ARBA" id="ARBA00011890"/>
    </source>
</evidence>
<dbReference type="RefSeq" id="WP_125241836.1">
    <property type="nucleotide sequence ID" value="NZ_RSED01000002.1"/>
</dbReference>